<dbReference type="Pfam" id="PF07690">
    <property type="entry name" value="MFS_1"/>
    <property type="match status" value="1"/>
</dbReference>
<evidence type="ECO:0000256" key="3">
    <source>
        <dbReference type="ARBA" id="ARBA00022692"/>
    </source>
</evidence>
<evidence type="ECO:0000313" key="9">
    <source>
        <dbReference type="EMBL" id="KAK1744633.1"/>
    </source>
</evidence>
<feature type="transmembrane region" description="Helical" evidence="7">
    <location>
        <begin position="42"/>
        <end position="62"/>
    </location>
</feature>
<dbReference type="GO" id="GO:0022857">
    <property type="term" value="F:transmembrane transporter activity"/>
    <property type="evidence" value="ECO:0007669"/>
    <property type="project" value="InterPro"/>
</dbReference>
<protein>
    <submittedName>
        <fullName evidence="9">Protein spinster-like protein</fullName>
    </submittedName>
</protein>
<dbReference type="PROSITE" id="PS50850">
    <property type="entry name" value="MFS"/>
    <property type="match status" value="1"/>
</dbReference>
<dbReference type="Proteomes" id="UP001224775">
    <property type="component" value="Unassembled WGS sequence"/>
</dbReference>
<feature type="transmembrane region" description="Helical" evidence="7">
    <location>
        <begin position="436"/>
        <end position="456"/>
    </location>
</feature>
<evidence type="ECO:0000256" key="6">
    <source>
        <dbReference type="ARBA" id="ARBA00024338"/>
    </source>
</evidence>
<feature type="transmembrane region" description="Helical" evidence="7">
    <location>
        <begin position="462"/>
        <end position="485"/>
    </location>
</feature>
<dbReference type="PANTHER" id="PTHR23505">
    <property type="entry name" value="SPINSTER"/>
    <property type="match status" value="1"/>
</dbReference>
<dbReference type="Gene3D" id="1.20.1250.20">
    <property type="entry name" value="MFS general substrate transporter like domains"/>
    <property type="match status" value="2"/>
</dbReference>
<evidence type="ECO:0000256" key="1">
    <source>
        <dbReference type="ARBA" id="ARBA00004141"/>
    </source>
</evidence>
<evidence type="ECO:0000256" key="7">
    <source>
        <dbReference type="SAM" id="Phobius"/>
    </source>
</evidence>
<reference evidence="9" key="1">
    <citation type="submission" date="2023-06" db="EMBL/GenBank/DDBJ databases">
        <title>Survivors Of The Sea: Transcriptome response of Skeletonema marinoi to long-term dormancy.</title>
        <authorList>
            <person name="Pinder M.I.M."/>
            <person name="Kourtchenko O."/>
            <person name="Robertson E.K."/>
            <person name="Larsson T."/>
            <person name="Maumus F."/>
            <person name="Osuna-Cruz C.M."/>
            <person name="Vancaester E."/>
            <person name="Stenow R."/>
            <person name="Vandepoele K."/>
            <person name="Ploug H."/>
            <person name="Bruchert V."/>
            <person name="Godhe A."/>
            <person name="Topel M."/>
        </authorList>
    </citation>
    <scope>NUCLEOTIDE SEQUENCE</scope>
    <source>
        <strain evidence="9">R05AC</strain>
    </source>
</reference>
<keyword evidence="2" id="KW-0813">Transport</keyword>
<keyword evidence="10" id="KW-1185">Reference proteome</keyword>
<feature type="transmembrane region" description="Helical" evidence="7">
    <location>
        <begin position="145"/>
        <end position="166"/>
    </location>
</feature>
<dbReference type="AlphaFoldDB" id="A0AAD8YEZ9"/>
<feature type="transmembrane region" description="Helical" evidence="7">
    <location>
        <begin position="497"/>
        <end position="520"/>
    </location>
</feature>
<dbReference type="InterPro" id="IPR011701">
    <property type="entry name" value="MFS"/>
</dbReference>
<comment type="similarity">
    <text evidence="6">Belongs to the major facilitator superfamily. Spinster (TC 2.A.1.49) family.</text>
</comment>
<keyword evidence="4 7" id="KW-1133">Transmembrane helix</keyword>
<evidence type="ECO:0000313" key="10">
    <source>
        <dbReference type="Proteomes" id="UP001224775"/>
    </source>
</evidence>
<feature type="transmembrane region" description="Helical" evidence="7">
    <location>
        <begin position="89"/>
        <end position="109"/>
    </location>
</feature>
<dbReference type="EMBL" id="JATAAI010000007">
    <property type="protein sequence ID" value="KAK1744633.1"/>
    <property type="molecule type" value="Genomic_DNA"/>
</dbReference>
<accession>A0AAD8YEZ9</accession>
<dbReference type="SUPFAM" id="SSF103473">
    <property type="entry name" value="MFS general substrate transporter"/>
    <property type="match status" value="1"/>
</dbReference>
<dbReference type="InterPro" id="IPR036259">
    <property type="entry name" value="MFS_trans_sf"/>
</dbReference>
<feature type="transmembrane region" description="Helical" evidence="7">
    <location>
        <begin position="373"/>
        <end position="396"/>
    </location>
</feature>
<feature type="transmembrane region" description="Helical" evidence="7">
    <location>
        <begin position="121"/>
        <end position="139"/>
    </location>
</feature>
<dbReference type="PANTHER" id="PTHR23505:SF79">
    <property type="entry name" value="PROTEIN SPINSTER"/>
    <property type="match status" value="1"/>
</dbReference>
<organism evidence="9 10">
    <name type="scientific">Skeletonema marinoi</name>
    <dbReference type="NCBI Taxonomy" id="267567"/>
    <lineage>
        <taxon>Eukaryota</taxon>
        <taxon>Sar</taxon>
        <taxon>Stramenopiles</taxon>
        <taxon>Ochrophyta</taxon>
        <taxon>Bacillariophyta</taxon>
        <taxon>Coscinodiscophyceae</taxon>
        <taxon>Thalassiosirophycidae</taxon>
        <taxon>Thalassiosirales</taxon>
        <taxon>Skeletonemataceae</taxon>
        <taxon>Skeletonema</taxon>
        <taxon>Skeletonema marinoi-dohrnii complex</taxon>
    </lineage>
</organism>
<evidence type="ECO:0000259" key="8">
    <source>
        <dbReference type="PROSITE" id="PS50850"/>
    </source>
</evidence>
<feature type="transmembrane region" description="Helical" evidence="7">
    <location>
        <begin position="178"/>
        <end position="199"/>
    </location>
</feature>
<name>A0AAD8YEZ9_9STRA</name>
<sequence>MTSSPLDEVMYPSDSSTDSKQAKKSYLRLPTFYNEQGTTRPFYLFPLFLLINIITMADRAIIPGASQEFLAFLGGASDSPAVVKNNPDAGLGILQAAFMIGYTLAIIFSGHYVHKIKWKPLVFFGLCVWWLGVLGSGNAKQYNSFYVLLFSRMATGCSEAAFQVVAPPLIQDRAGKRAGFWLSIFLMGLPLGLSVGYIYGSHMATSELWGWDWAYYWMCIGSFPLLVVFAFVRDVTNGGVLSGEVVDVELEGDGSVTAVVIDGERDEVDEDDERERSTSLTTATTLEPLLPPLDNNSNSAVDATSKHHHNNSSAADKKDKFTILSEVKTCLNSKILVTLSLGQAAIFGVVTALGTFGGAFILALQLFDDEKVAATWFGITAALAGVIGTPLGGSLVDKILARYGAGDNDNDGGASSSGLRGEGIDDSLRHPIIASILPRMNALVAAAMLFIFPTLAMQDAAFFLFFLFVGWTLLFATQTGISICAMLSVKNAHRPNALAFISIAGHLLGDVPLPIILGLIKDHLAPGCKVGEDGSFSKPEECASQEKGVRATLAIAYVWVLWALVFFELARRLSRIEIGKRRSDEINSLLLQEEDSNGASANGEKNNSSFRYYHSKFQPTPQQSGRSLA</sequence>
<dbReference type="InterPro" id="IPR044770">
    <property type="entry name" value="MFS_spinster-like"/>
</dbReference>
<proteinExistence type="inferred from homology"/>
<feature type="domain" description="Major facilitator superfamily (MFS) profile" evidence="8">
    <location>
        <begin position="44"/>
        <end position="574"/>
    </location>
</feature>
<feature type="transmembrane region" description="Helical" evidence="7">
    <location>
        <begin position="344"/>
        <end position="367"/>
    </location>
</feature>
<comment type="subcellular location">
    <subcellularLocation>
        <location evidence="1">Membrane</location>
        <topology evidence="1">Multi-pass membrane protein</topology>
    </subcellularLocation>
</comment>
<gene>
    <name evidence="9" type="ORF">QTG54_005166</name>
</gene>
<feature type="transmembrane region" description="Helical" evidence="7">
    <location>
        <begin position="554"/>
        <end position="573"/>
    </location>
</feature>
<evidence type="ECO:0000256" key="5">
    <source>
        <dbReference type="ARBA" id="ARBA00023136"/>
    </source>
</evidence>
<feature type="transmembrane region" description="Helical" evidence="7">
    <location>
        <begin position="214"/>
        <end position="232"/>
    </location>
</feature>
<comment type="caution">
    <text evidence="9">The sequence shown here is derived from an EMBL/GenBank/DDBJ whole genome shotgun (WGS) entry which is preliminary data.</text>
</comment>
<dbReference type="GO" id="GO:0016020">
    <property type="term" value="C:membrane"/>
    <property type="evidence" value="ECO:0007669"/>
    <property type="project" value="UniProtKB-SubCell"/>
</dbReference>
<dbReference type="InterPro" id="IPR020846">
    <property type="entry name" value="MFS_dom"/>
</dbReference>
<keyword evidence="3 7" id="KW-0812">Transmembrane</keyword>
<evidence type="ECO:0000256" key="4">
    <source>
        <dbReference type="ARBA" id="ARBA00022989"/>
    </source>
</evidence>
<keyword evidence="5 7" id="KW-0472">Membrane</keyword>
<evidence type="ECO:0000256" key="2">
    <source>
        <dbReference type="ARBA" id="ARBA00022448"/>
    </source>
</evidence>